<protein>
    <recommendedName>
        <fullName evidence="8">Arp2/3 complex 41 kDa subunit</fullName>
    </recommendedName>
    <alternativeName>
        <fullName evidence="9">p41-ARC</fullName>
    </alternativeName>
</protein>
<evidence type="ECO:0000256" key="6">
    <source>
        <dbReference type="ARBA" id="ARBA00023203"/>
    </source>
</evidence>
<keyword evidence="12" id="KW-1185">Reference proteome</keyword>
<keyword evidence="5" id="KW-0677">Repeat</keyword>
<evidence type="ECO:0000256" key="5">
    <source>
        <dbReference type="ARBA" id="ARBA00022737"/>
    </source>
</evidence>
<comment type="subcellular location">
    <subcellularLocation>
        <location evidence="1">Cytoplasm</location>
        <location evidence="1">Cytoskeleton</location>
    </subcellularLocation>
</comment>
<dbReference type="InterPro" id="IPR001680">
    <property type="entry name" value="WD40_rpt"/>
</dbReference>
<evidence type="ECO:0000256" key="3">
    <source>
        <dbReference type="ARBA" id="ARBA00022490"/>
    </source>
</evidence>
<keyword evidence="4 10" id="KW-0853">WD repeat</keyword>
<evidence type="ECO:0000256" key="9">
    <source>
        <dbReference type="ARBA" id="ARBA00041789"/>
    </source>
</evidence>
<dbReference type="InterPro" id="IPR036322">
    <property type="entry name" value="WD40_repeat_dom_sf"/>
</dbReference>
<dbReference type="InterPro" id="IPR017383">
    <property type="entry name" value="ARPC1"/>
</dbReference>
<dbReference type="GO" id="GO:0005885">
    <property type="term" value="C:Arp2/3 protein complex"/>
    <property type="evidence" value="ECO:0007669"/>
    <property type="project" value="InterPro"/>
</dbReference>
<dbReference type="PROSITE" id="PS50082">
    <property type="entry name" value="WD_REPEATS_2"/>
    <property type="match status" value="1"/>
</dbReference>
<comment type="similarity">
    <text evidence="2">Belongs to the WD repeat ARPC1 family.</text>
</comment>
<dbReference type="AlphaFoldDB" id="A0AA36MSQ1"/>
<dbReference type="PANTHER" id="PTHR10709:SF2">
    <property type="entry name" value="ACTIN-RELATED PROTEIN 2_3 COMPLEX SUBUNIT"/>
    <property type="match status" value="1"/>
</dbReference>
<feature type="repeat" description="WD" evidence="10">
    <location>
        <begin position="144"/>
        <end position="185"/>
    </location>
</feature>
<dbReference type="GO" id="GO:0034314">
    <property type="term" value="P:Arp2/3 complex-mediated actin nucleation"/>
    <property type="evidence" value="ECO:0007669"/>
    <property type="project" value="InterPro"/>
</dbReference>
<dbReference type="Pfam" id="PF00400">
    <property type="entry name" value="WD40"/>
    <property type="match status" value="3"/>
</dbReference>
<evidence type="ECO:0000256" key="7">
    <source>
        <dbReference type="ARBA" id="ARBA00023212"/>
    </source>
</evidence>
<sequence length="349" mass="37830">MPSASLVRRLEEPDIEVVSCHALSADEQLLALCPNSEDIVIFRLVSEKYQRVAVLSKHSQRVSGLDWSCHGRLLSVSEDRTAFVWEQDSQGTWRSSNVELKAPRAALCAAWAPDGERFAVGLSSKDTALCHWEPEVSCWVAWKVGKSKAAITAVAWHSSSQYLATGSTDRHCMVYDVSLAEEGRSPSFGTPQVTEDAAAWINAIAFSNGNVLAFACQDATLRFKALSGGRDAPVQLLRWRGLPFLCLAFVGRSQLVACGFDYVPVLFLQNEGTWQVAGSLDAGPATPSAASGMRDSFDEARKRFRGSTSGKVDATSSWHSNTITSCCPLGDGRFSTSALDGTVLVWEVS</sequence>
<dbReference type="EMBL" id="CAUJNA010001112">
    <property type="protein sequence ID" value="CAJ1384390.1"/>
    <property type="molecule type" value="Genomic_DNA"/>
</dbReference>
<dbReference type="SMART" id="SM00320">
    <property type="entry name" value="WD40"/>
    <property type="match status" value="4"/>
</dbReference>
<gene>
    <name evidence="11" type="ORF">EVOR1521_LOCUS11269</name>
</gene>
<evidence type="ECO:0000256" key="4">
    <source>
        <dbReference type="ARBA" id="ARBA00022574"/>
    </source>
</evidence>
<dbReference type="SUPFAM" id="SSF50978">
    <property type="entry name" value="WD40 repeat-like"/>
    <property type="match status" value="1"/>
</dbReference>
<evidence type="ECO:0000256" key="8">
    <source>
        <dbReference type="ARBA" id="ARBA00041244"/>
    </source>
</evidence>
<keyword evidence="3" id="KW-0963">Cytoplasm</keyword>
<dbReference type="GO" id="GO:0051015">
    <property type="term" value="F:actin filament binding"/>
    <property type="evidence" value="ECO:0007669"/>
    <property type="project" value="TreeGrafter"/>
</dbReference>
<proteinExistence type="inferred from homology"/>
<keyword evidence="7" id="KW-0206">Cytoskeleton</keyword>
<dbReference type="InterPro" id="IPR015943">
    <property type="entry name" value="WD40/YVTN_repeat-like_dom_sf"/>
</dbReference>
<evidence type="ECO:0000256" key="10">
    <source>
        <dbReference type="PROSITE-ProRule" id="PRU00221"/>
    </source>
</evidence>
<evidence type="ECO:0000313" key="12">
    <source>
        <dbReference type="Proteomes" id="UP001178507"/>
    </source>
</evidence>
<dbReference type="Gene3D" id="2.130.10.10">
    <property type="entry name" value="YVTN repeat-like/Quinoprotein amine dehydrogenase"/>
    <property type="match status" value="1"/>
</dbReference>
<accession>A0AA36MSQ1</accession>
<evidence type="ECO:0000256" key="1">
    <source>
        <dbReference type="ARBA" id="ARBA00004245"/>
    </source>
</evidence>
<organism evidence="11 12">
    <name type="scientific">Effrenium voratum</name>
    <dbReference type="NCBI Taxonomy" id="2562239"/>
    <lineage>
        <taxon>Eukaryota</taxon>
        <taxon>Sar</taxon>
        <taxon>Alveolata</taxon>
        <taxon>Dinophyceae</taxon>
        <taxon>Suessiales</taxon>
        <taxon>Symbiodiniaceae</taxon>
        <taxon>Effrenium</taxon>
    </lineage>
</organism>
<comment type="caution">
    <text evidence="11">The sequence shown here is derived from an EMBL/GenBank/DDBJ whole genome shotgun (WGS) entry which is preliminary data.</text>
</comment>
<dbReference type="Proteomes" id="UP001178507">
    <property type="component" value="Unassembled WGS sequence"/>
</dbReference>
<evidence type="ECO:0000256" key="2">
    <source>
        <dbReference type="ARBA" id="ARBA00006260"/>
    </source>
</evidence>
<reference evidence="11" key="1">
    <citation type="submission" date="2023-08" db="EMBL/GenBank/DDBJ databases">
        <authorList>
            <person name="Chen Y."/>
            <person name="Shah S."/>
            <person name="Dougan E. K."/>
            <person name="Thang M."/>
            <person name="Chan C."/>
        </authorList>
    </citation>
    <scope>NUCLEOTIDE SEQUENCE</scope>
</reference>
<dbReference type="PANTHER" id="PTHR10709">
    <property type="entry name" value="ACTIN-RELATED PROTEIN 2/3 COMPLEX SUBUNIT 1"/>
    <property type="match status" value="1"/>
</dbReference>
<evidence type="ECO:0000313" key="11">
    <source>
        <dbReference type="EMBL" id="CAJ1384390.1"/>
    </source>
</evidence>
<keyword evidence="6" id="KW-0009">Actin-binding</keyword>
<name>A0AA36MSQ1_9DINO</name>